<keyword evidence="1" id="KW-0808">Transferase</keyword>
<dbReference type="Gene3D" id="3.40.250.10">
    <property type="entry name" value="Rhodanese-like domain"/>
    <property type="match status" value="2"/>
</dbReference>
<dbReference type="InterPro" id="IPR001763">
    <property type="entry name" value="Rhodanese-like_dom"/>
</dbReference>
<dbReference type="Pfam" id="PF00581">
    <property type="entry name" value="Rhodanese"/>
    <property type="match status" value="2"/>
</dbReference>
<keyword evidence="2" id="KW-0677">Repeat</keyword>
<dbReference type="CDD" id="cd01448">
    <property type="entry name" value="TST_Repeat_1"/>
    <property type="match status" value="1"/>
</dbReference>
<dbReference type="PANTHER" id="PTHR11364">
    <property type="entry name" value="THIOSULFATE SULFERTANSFERASE"/>
    <property type="match status" value="1"/>
</dbReference>
<dbReference type="HOGENOM" id="CLU_031618_3_0_5"/>
<organism evidence="4">
    <name type="scientific">Chelativorans sp. (strain BNC1)</name>
    <dbReference type="NCBI Taxonomy" id="266779"/>
    <lineage>
        <taxon>Bacteria</taxon>
        <taxon>Pseudomonadati</taxon>
        <taxon>Pseudomonadota</taxon>
        <taxon>Alphaproteobacteria</taxon>
        <taxon>Hyphomicrobiales</taxon>
        <taxon>Phyllobacteriaceae</taxon>
        <taxon>Chelativorans</taxon>
    </lineage>
</organism>
<dbReference type="PROSITE" id="PS50206">
    <property type="entry name" value="RHODANESE_3"/>
    <property type="match status" value="2"/>
</dbReference>
<dbReference type="STRING" id="266779.Meso_2642"/>
<protein>
    <submittedName>
        <fullName evidence="4">Rhodanese-like protein</fullName>
    </submittedName>
</protein>
<sequence>MSTNQKAPPVVSAEWLLAHLNDADVQVIDGTTFTPGTGQDAPTAHRERRIPGAIFFDIDRICDPRPGPPKRMLPGPELFASFMGELGLRDDAHLVAYDVHGLYSAARIWWMLRIYGHERISVLDGGLPAWTAAGGATESGEPKRLPPTQWPVRPRGGLVRDWRQILDNIDSRQETVVDVRPAEMFNGDTSAIYPGVRSGHIPGSVNVSQRDLRFENGKFRSIQDMRAIIAAAGVDPDGPMVASCGSGVTACVLSLAMEIIRGEPIPVYDGSWEEWGSRPDLPVEIN</sequence>
<dbReference type="InterPro" id="IPR036873">
    <property type="entry name" value="Rhodanese-like_dom_sf"/>
</dbReference>
<name>Q11F06_CHESB</name>
<dbReference type="EMBL" id="CP000390">
    <property type="protein sequence ID" value="ABG64019.1"/>
    <property type="molecule type" value="Genomic_DNA"/>
</dbReference>
<evidence type="ECO:0000313" key="4">
    <source>
        <dbReference type="EMBL" id="ABG64019.1"/>
    </source>
</evidence>
<dbReference type="GO" id="GO:0004792">
    <property type="term" value="F:thiosulfate-cyanide sulfurtransferase activity"/>
    <property type="evidence" value="ECO:0007669"/>
    <property type="project" value="TreeGrafter"/>
</dbReference>
<evidence type="ECO:0000259" key="3">
    <source>
        <dbReference type="PROSITE" id="PS50206"/>
    </source>
</evidence>
<dbReference type="SMART" id="SM00450">
    <property type="entry name" value="RHOD"/>
    <property type="match status" value="2"/>
</dbReference>
<evidence type="ECO:0000256" key="1">
    <source>
        <dbReference type="ARBA" id="ARBA00022679"/>
    </source>
</evidence>
<proteinExistence type="predicted"/>
<dbReference type="OrthoDB" id="9781034at2"/>
<accession>Q11F06</accession>
<dbReference type="KEGG" id="mes:Meso_2642"/>
<feature type="domain" description="Rhodanese" evidence="3">
    <location>
        <begin position="170"/>
        <end position="284"/>
    </location>
</feature>
<evidence type="ECO:0000256" key="2">
    <source>
        <dbReference type="ARBA" id="ARBA00022737"/>
    </source>
</evidence>
<dbReference type="PANTHER" id="PTHR11364:SF27">
    <property type="entry name" value="SULFURTRANSFERASE"/>
    <property type="match status" value="1"/>
</dbReference>
<dbReference type="SUPFAM" id="SSF52821">
    <property type="entry name" value="Rhodanese/Cell cycle control phosphatase"/>
    <property type="match status" value="2"/>
</dbReference>
<gene>
    <name evidence="4" type="ordered locus">Meso_2642</name>
</gene>
<dbReference type="CDD" id="cd01449">
    <property type="entry name" value="TST_Repeat_2"/>
    <property type="match status" value="1"/>
</dbReference>
<reference evidence="4" key="1">
    <citation type="submission" date="2006-06" db="EMBL/GenBank/DDBJ databases">
        <title>Complete sequence of chromosome of Chelativorans sp. BNC1.</title>
        <authorList>
            <consortium name="US DOE Joint Genome Institute"/>
            <person name="Copeland A."/>
            <person name="Lucas S."/>
            <person name="Lapidus A."/>
            <person name="Barry K."/>
            <person name="Detter J.C."/>
            <person name="Glavina del Rio T."/>
            <person name="Hammon N."/>
            <person name="Israni S."/>
            <person name="Dalin E."/>
            <person name="Tice H."/>
            <person name="Pitluck S."/>
            <person name="Chertkov O."/>
            <person name="Brettin T."/>
            <person name="Bruce D."/>
            <person name="Han C."/>
            <person name="Tapia R."/>
            <person name="Gilna P."/>
            <person name="Schmutz J."/>
            <person name="Larimer F."/>
            <person name="Land M."/>
            <person name="Hauser L."/>
            <person name="Kyrpides N."/>
            <person name="Mikhailova N."/>
            <person name="Richardson P."/>
        </authorList>
    </citation>
    <scope>NUCLEOTIDE SEQUENCE</scope>
    <source>
        <strain evidence="4">BNC1</strain>
    </source>
</reference>
<dbReference type="InterPro" id="IPR045078">
    <property type="entry name" value="TST/MPST-like"/>
</dbReference>
<feature type="domain" description="Rhodanese" evidence="3">
    <location>
        <begin position="21"/>
        <end position="139"/>
    </location>
</feature>
<dbReference type="AlphaFoldDB" id="Q11F06"/>
<dbReference type="eggNOG" id="COG2897">
    <property type="taxonomic scope" value="Bacteria"/>
</dbReference>